<name>A0A8D8ZL09_9HEMI</name>
<organism evidence="1">
    <name type="scientific">Cacopsylla melanoneura</name>
    <dbReference type="NCBI Taxonomy" id="428564"/>
    <lineage>
        <taxon>Eukaryota</taxon>
        <taxon>Metazoa</taxon>
        <taxon>Ecdysozoa</taxon>
        <taxon>Arthropoda</taxon>
        <taxon>Hexapoda</taxon>
        <taxon>Insecta</taxon>
        <taxon>Pterygota</taxon>
        <taxon>Neoptera</taxon>
        <taxon>Paraneoptera</taxon>
        <taxon>Hemiptera</taxon>
        <taxon>Sternorrhyncha</taxon>
        <taxon>Psylloidea</taxon>
        <taxon>Psyllidae</taxon>
        <taxon>Psyllinae</taxon>
        <taxon>Cacopsylla</taxon>
    </lineage>
</organism>
<accession>A0A8D8ZL09</accession>
<reference evidence="1" key="1">
    <citation type="submission" date="2021-05" db="EMBL/GenBank/DDBJ databases">
        <authorList>
            <person name="Alioto T."/>
            <person name="Alioto T."/>
            <person name="Gomez Garrido J."/>
        </authorList>
    </citation>
    <scope>NUCLEOTIDE SEQUENCE</scope>
</reference>
<dbReference type="EMBL" id="HBUF01522925">
    <property type="protein sequence ID" value="CAG6749342.1"/>
    <property type="molecule type" value="Transcribed_RNA"/>
</dbReference>
<evidence type="ECO:0000313" key="1">
    <source>
        <dbReference type="EMBL" id="CAG6749342.1"/>
    </source>
</evidence>
<protein>
    <submittedName>
        <fullName evidence="1">Uncharacterized protein</fullName>
    </submittedName>
</protein>
<dbReference type="AlphaFoldDB" id="A0A8D8ZL09"/>
<proteinExistence type="predicted"/>
<sequence length="99" mass="11494">MPYILFRSSYDSSRALLSDEQHDPIIRVKNYRIGSKIGSWTIKIGSSYTIRFNFRRSDRNFDPIRSILIIKLNFNVQISISISVAFLFSTMSTIPVQDE</sequence>